<sequence length="73" mass="8538">MSLLWPTDEYQKEIEDIIIRGAQTAATLEQIIQLEIGGWRTSPKRKWMEIGELYYRNKTDILELVAQKNLSVT</sequence>
<proteinExistence type="predicted"/>
<keyword evidence="2" id="KW-1185">Reference proteome</keyword>
<protein>
    <submittedName>
        <fullName evidence="1">Uncharacterized protein</fullName>
    </submittedName>
</protein>
<dbReference type="EMBL" id="LWMH01000001">
    <property type="protein sequence ID" value="KZS47770.1"/>
    <property type="molecule type" value="Genomic_DNA"/>
</dbReference>
<organism evidence="1 2">
    <name type="scientific">Paenibacillus glucanolyticus</name>
    <dbReference type="NCBI Taxonomy" id="59843"/>
    <lineage>
        <taxon>Bacteria</taxon>
        <taxon>Bacillati</taxon>
        <taxon>Bacillota</taxon>
        <taxon>Bacilli</taxon>
        <taxon>Bacillales</taxon>
        <taxon>Paenibacillaceae</taxon>
        <taxon>Paenibacillus</taxon>
    </lineage>
</organism>
<dbReference type="GeneID" id="97556765"/>
<name>A0A163L351_9BACL</name>
<evidence type="ECO:0000313" key="2">
    <source>
        <dbReference type="Proteomes" id="UP000076796"/>
    </source>
</evidence>
<dbReference type="RefSeq" id="WP_063478998.1">
    <property type="nucleotide sequence ID" value="NZ_CP147845.1"/>
</dbReference>
<dbReference type="Proteomes" id="UP000076796">
    <property type="component" value="Unassembled WGS sequence"/>
</dbReference>
<dbReference type="AlphaFoldDB" id="A0A163L351"/>
<evidence type="ECO:0000313" key="1">
    <source>
        <dbReference type="EMBL" id="KZS47770.1"/>
    </source>
</evidence>
<comment type="caution">
    <text evidence="1">The sequence shown here is derived from an EMBL/GenBank/DDBJ whole genome shotgun (WGS) entry which is preliminary data.</text>
</comment>
<reference evidence="1" key="1">
    <citation type="journal article" date="2016" name="Genome Announc.">
        <title>Draft genomes of two strains of Paenibacillus glucanolyticus with capability to degrade lignocellulose.</title>
        <authorList>
            <person name="Mathews S.L."/>
            <person name="Pawlak J."/>
            <person name="Grunden A.M."/>
        </authorList>
    </citation>
    <scope>NUCLEOTIDE SEQUENCE [LARGE SCALE GENOMIC DNA]</scope>
    <source>
        <strain evidence="1">SLM1</strain>
    </source>
</reference>
<gene>
    <name evidence="1" type="ORF">AWU65_18495</name>
</gene>
<accession>A0A163L351</accession>